<evidence type="ECO:0000259" key="1">
    <source>
        <dbReference type="Pfam" id="PF26640"/>
    </source>
</evidence>
<dbReference type="EMBL" id="KZ613956">
    <property type="protein sequence ID" value="PMD33357.1"/>
    <property type="molecule type" value="Genomic_DNA"/>
</dbReference>
<dbReference type="STRING" id="1149755.A0A2J6R4A4"/>
<organism evidence="2 3">
    <name type="scientific">Hyaloscypha variabilis (strain UAMH 11265 / GT02V1 / F)</name>
    <name type="common">Meliniomyces variabilis</name>
    <dbReference type="NCBI Taxonomy" id="1149755"/>
    <lineage>
        <taxon>Eukaryota</taxon>
        <taxon>Fungi</taxon>
        <taxon>Dikarya</taxon>
        <taxon>Ascomycota</taxon>
        <taxon>Pezizomycotina</taxon>
        <taxon>Leotiomycetes</taxon>
        <taxon>Helotiales</taxon>
        <taxon>Hyaloscyphaceae</taxon>
        <taxon>Hyaloscypha</taxon>
        <taxon>Hyaloscypha variabilis</taxon>
    </lineage>
</organism>
<dbReference type="PANTHER" id="PTHR10622:SF10">
    <property type="entry name" value="HET DOMAIN-CONTAINING PROTEIN"/>
    <property type="match status" value="1"/>
</dbReference>
<feature type="domain" description="DUF8212" evidence="1">
    <location>
        <begin position="22"/>
        <end position="69"/>
    </location>
</feature>
<name>A0A2J6R4A4_HYAVF</name>
<keyword evidence="3" id="KW-1185">Reference proteome</keyword>
<dbReference type="AlphaFoldDB" id="A0A2J6R4A4"/>
<dbReference type="PANTHER" id="PTHR10622">
    <property type="entry name" value="HET DOMAIN-CONTAINING PROTEIN"/>
    <property type="match status" value="1"/>
</dbReference>
<protein>
    <recommendedName>
        <fullName evidence="1">DUF8212 domain-containing protein</fullName>
    </recommendedName>
</protein>
<dbReference type="Proteomes" id="UP000235786">
    <property type="component" value="Unassembled WGS sequence"/>
</dbReference>
<evidence type="ECO:0000313" key="2">
    <source>
        <dbReference type="EMBL" id="PMD33357.1"/>
    </source>
</evidence>
<reference evidence="2 3" key="1">
    <citation type="submission" date="2016-04" db="EMBL/GenBank/DDBJ databases">
        <title>A degradative enzymes factory behind the ericoid mycorrhizal symbiosis.</title>
        <authorList>
            <consortium name="DOE Joint Genome Institute"/>
            <person name="Martino E."/>
            <person name="Morin E."/>
            <person name="Grelet G."/>
            <person name="Kuo A."/>
            <person name="Kohler A."/>
            <person name="Daghino S."/>
            <person name="Barry K."/>
            <person name="Choi C."/>
            <person name="Cichocki N."/>
            <person name="Clum A."/>
            <person name="Copeland A."/>
            <person name="Hainaut M."/>
            <person name="Haridas S."/>
            <person name="Labutti K."/>
            <person name="Lindquist E."/>
            <person name="Lipzen A."/>
            <person name="Khouja H.-R."/>
            <person name="Murat C."/>
            <person name="Ohm R."/>
            <person name="Olson A."/>
            <person name="Spatafora J."/>
            <person name="Veneault-Fourrey C."/>
            <person name="Henrissat B."/>
            <person name="Grigoriev I."/>
            <person name="Martin F."/>
            <person name="Perotto S."/>
        </authorList>
    </citation>
    <scope>NUCLEOTIDE SEQUENCE [LARGE SCALE GENOMIC DNA]</scope>
    <source>
        <strain evidence="2 3">F</strain>
    </source>
</reference>
<accession>A0A2J6R4A4</accession>
<evidence type="ECO:0000313" key="3">
    <source>
        <dbReference type="Proteomes" id="UP000235786"/>
    </source>
</evidence>
<dbReference type="InterPro" id="IPR058525">
    <property type="entry name" value="DUF8212"/>
</dbReference>
<gene>
    <name evidence="2" type="ORF">L207DRAFT_169976</name>
</gene>
<sequence>MAYCLLGIFDVNMPLLYGEGQKAFLRLQEEILRSSYDHSLFAWGLGPTTMSQIEFQRSAQHMKELYSKVVLKKKKIPIGSSSEDPVEKPLLQGLLAGSPAEFHKSYDVESVDFWGEIHGTPPIIHNRCVHIDLPVISTLEDVNVSIVLFGCRFRHDSSNYLGLALRKWGGGVYSGRLQELVLVPSKYLEIDKGGLIRNDTERMHIKAERREEMIEGCFVIKRLPLASSGYQLGKVYCLPGAHFNRRRGLLKPKASVFGTQAIFIFYNADGNRFAVLLANIGQMEAIYGNEFGLLQEGDLSLVATPRAQLYISELREWELRTEEHLERYLGERDVYSTERWISGNGTKVSLELKDGVHIMGECVGQNVFIAAYFQLDVT</sequence>
<proteinExistence type="predicted"/>
<dbReference type="Pfam" id="PF26640">
    <property type="entry name" value="DUF8212"/>
    <property type="match status" value="1"/>
</dbReference>